<feature type="compositionally biased region" description="Low complexity" evidence="1">
    <location>
        <begin position="293"/>
        <end position="313"/>
    </location>
</feature>
<feature type="region of interest" description="Disordered" evidence="1">
    <location>
        <begin position="1"/>
        <end position="81"/>
    </location>
</feature>
<feature type="compositionally biased region" description="Basic and acidic residues" evidence="1">
    <location>
        <begin position="482"/>
        <end position="495"/>
    </location>
</feature>
<reference evidence="3 4" key="1">
    <citation type="submission" date="2018-03" db="EMBL/GenBank/DDBJ databases">
        <title>Genomes of Pezizomycetes fungi and the evolution of truffles.</title>
        <authorList>
            <person name="Murat C."/>
            <person name="Payen T."/>
            <person name="Noel B."/>
            <person name="Kuo A."/>
            <person name="Martin F.M."/>
        </authorList>
    </citation>
    <scope>NUCLEOTIDE SEQUENCE [LARGE SCALE GENOMIC DNA]</scope>
    <source>
        <strain evidence="3">091103-1</strain>
    </source>
</reference>
<dbReference type="STRING" id="42249.A0A317SRJ0"/>
<keyword evidence="4" id="KW-1185">Reference proteome</keyword>
<protein>
    <recommendedName>
        <fullName evidence="2">Meiotic expression up-regulated protein 6 PH domain-containing protein</fullName>
    </recommendedName>
</protein>
<feature type="compositionally biased region" description="Basic and acidic residues" evidence="1">
    <location>
        <begin position="314"/>
        <end position="334"/>
    </location>
</feature>
<feature type="region of interest" description="Disordered" evidence="1">
    <location>
        <begin position="222"/>
        <end position="572"/>
    </location>
</feature>
<feature type="compositionally biased region" description="Low complexity" evidence="1">
    <location>
        <begin position="375"/>
        <end position="389"/>
    </location>
</feature>
<sequence>MSDAVKPEDTKPVATELPKPTDTEEVAAVSETVAAPATTSDEVTPVATDKPVEEAAAVEDKKEDDKSEPKEITQGTLSKFPPGPSGLMSFFKTKRFFYFQDEPIAEDKLKVCLQKNNATRATAAYASQTGKGLLLYSKAERQSPHGIIKLADVTEVTSVGATKFVLKIPSGGDLHFESPGDRDNWVFTLKHKITEAKEIVDEIVNSEGYKAALEKLTKSVPTVAAKAPEKSTEAREERKEAGEAKPEEGVEKRSASKNKKRASVFGFLRKDRTEEKKEESAEGEESKEEPKAVEPTTAATTDAPAETSAVAAAEVKETEDVKPVEVTKEAEKVTEAPAAPKPPKRHSYFNVNVFNREKKDKEVAEDKKEEEAKPEATAPKTETEAASPEVKPVDVVAPEASTAAEKSPTSSPPKSRFYTGLFERKSEKTEKEPETKLAEATSEPVAAPAVATDSSVAPAEESTAAEATGPKEQKRKSSFFSFKKDKKADDVKSDNEEGEPSSPKPSTSPVPKPGLLTGLMRKTSKASKGKETEPKEVVAPAAVAEETTPAAPTTTTETETPNGAPATTEQNTIGDVVPEAVNVGQAHSVQAAA</sequence>
<dbReference type="SUPFAM" id="SSF50729">
    <property type="entry name" value="PH domain-like"/>
    <property type="match status" value="1"/>
</dbReference>
<feature type="compositionally biased region" description="Basic and acidic residues" evidence="1">
    <location>
        <begin position="268"/>
        <end position="280"/>
    </location>
</feature>
<name>A0A317SRJ0_9PEZI</name>
<evidence type="ECO:0000256" key="1">
    <source>
        <dbReference type="SAM" id="MobiDB-lite"/>
    </source>
</evidence>
<feature type="compositionally biased region" description="Basic and acidic residues" evidence="1">
    <location>
        <begin position="1"/>
        <end position="11"/>
    </location>
</feature>
<dbReference type="InterPro" id="IPR039483">
    <property type="entry name" value="Meu6_PH_dom"/>
</dbReference>
<feature type="compositionally biased region" description="Pro residues" evidence="1">
    <location>
        <begin position="502"/>
        <end position="512"/>
    </location>
</feature>
<feature type="compositionally biased region" description="Low complexity" evidence="1">
    <location>
        <begin position="26"/>
        <end position="39"/>
    </location>
</feature>
<feature type="compositionally biased region" description="Low complexity" evidence="1">
    <location>
        <begin position="454"/>
        <end position="467"/>
    </location>
</feature>
<gene>
    <name evidence="3" type="ORF">C7212DRAFT_188431</name>
</gene>
<evidence type="ECO:0000313" key="4">
    <source>
        <dbReference type="Proteomes" id="UP000246991"/>
    </source>
</evidence>
<dbReference type="PANTHER" id="PTHR42073:SF1">
    <property type="entry name" value="MEIOTIC EXPRESSION UP-REGULATED PROTEIN 6"/>
    <property type="match status" value="1"/>
</dbReference>
<accession>A0A317SRJ0</accession>
<dbReference type="OrthoDB" id="5593352at2759"/>
<dbReference type="AlphaFoldDB" id="A0A317SRJ0"/>
<feature type="compositionally biased region" description="Basic and acidic residues" evidence="1">
    <location>
        <begin position="50"/>
        <end position="71"/>
    </location>
</feature>
<proteinExistence type="predicted"/>
<feature type="compositionally biased region" description="Basic and acidic residues" evidence="1">
    <location>
        <begin position="355"/>
        <end position="374"/>
    </location>
</feature>
<dbReference type="EMBL" id="PYWC01000028">
    <property type="protein sequence ID" value="PWW77052.1"/>
    <property type="molecule type" value="Genomic_DNA"/>
</dbReference>
<dbReference type="InterPro" id="IPR039712">
    <property type="entry name" value="Meu6"/>
</dbReference>
<comment type="caution">
    <text evidence="3">The sequence shown here is derived from an EMBL/GenBank/DDBJ whole genome shotgun (WGS) entry which is preliminary data.</text>
</comment>
<dbReference type="Pfam" id="PF15406">
    <property type="entry name" value="PH_6"/>
    <property type="match status" value="1"/>
</dbReference>
<feature type="domain" description="Meiotic expression up-regulated protein 6 PH" evidence="2">
    <location>
        <begin position="90"/>
        <end position="192"/>
    </location>
</feature>
<feature type="compositionally biased region" description="Basic and acidic residues" evidence="1">
    <location>
        <begin position="227"/>
        <end position="254"/>
    </location>
</feature>
<dbReference type="Proteomes" id="UP000246991">
    <property type="component" value="Unassembled WGS sequence"/>
</dbReference>
<evidence type="ECO:0000259" key="2">
    <source>
        <dbReference type="Pfam" id="PF15406"/>
    </source>
</evidence>
<dbReference type="PANTHER" id="PTHR42073">
    <property type="entry name" value="MEIOTIC EXPRESSION UP-REGULATED PROTEIN 6"/>
    <property type="match status" value="1"/>
</dbReference>
<feature type="compositionally biased region" description="Low complexity" evidence="1">
    <location>
        <begin position="537"/>
        <end position="569"/>
    </location>
</feature>
<feature type="compositionally biased region" description="Basic and acidic residues" evidence="1">
    <location>
        <begin position="422"/>
        <end position="437"/>
    </location>
</feature>
<evidence type="ECO:0000313" key="3">
    <source>
        <dbReference type="EMBL" id="PWW77052.1"/>
    </source>
</evidence>
<organism evidence="3 4">
    <name type="scientific">Tuber magnatum</name>
    <name type="common">white Piedmont truffle</name>
    <dbReference type="NCBI Taxonomy" id="42249"/>
    <lineage>
        <taxon>Eukaryota</taxon>
        <taxon>Fungi</taxon>
        <taxon>Dikarya</taxon>
        <taxon>Ascomycota</taxon>
        <taxon>Pezizomycotina</taxon>
        <taxon>Pezizomycetes</taxon>
        <taxon>Pezizales</taxon>
        <taxon>Tuberaceae</taxon>
        <taxon>Tuber</taxon>
    </lineage>
</organism>